<reference evidence="2" key="1">
    <citation type="journal article" date="2014" name="Front. Microbiol.">
        <title>High frequency of phylogenetically diverse reductive dehalogenase-homologous genes in deep subseafloor sedimentary metagenomes.</title>
        <authorList>
            <person name="Kawai M."/>
            <person name="Futagami T."/>
            <person name="Toyoda A."/>
            <person name="Takaki Y."/>
            <person name="Nishi S."/>
            <person name="Hori S."/>
            <person name="Arai W."/>
            <person name="Tsubouchi T."/>
            <person name="Morono Y."/>
            <person name="Uchiyama I."/>
            <person name="Ito T."/>
            <person name="Fujiyama A."/>
            <person name="Inagaki F."/>
            <person name="Takami H."/>
        </authorList>
    </citation>
    <scope>NUCLEOTIDE SEQUENCE</scope>
    <source>
        <strain evidence="2">Expedition CK06-06</strain>
    </source>
</reference>
<proteinExistence type="predicted"/>
<accession>X1RMU0</accession>
<feature type="region of interest" description="Disordered" evidence="1">
    <location>
        <begin position="21"/>
        <end position="42"/>
    </location>
</feature>
<dbReference type="AlphaFoldDB" id="X1RMU0"/>
<evidence type="ECO:0000313" key="2">
    <source>
        <dbReference type="EMBL" id="GAI64460.1"/>
    </source>
</evidence>
<dbReference type="EMBL" id="BARV01043577">
    <property type="protein sequence ID" value="GAI64460.1"/>
    <property type="molecule type" value="Genomic_DNA"/>
</dbReference>
<organism evidence="2">
    <name type="scientific">marine sediment metagenome</name>
    <dbReference type="NCBI Taxonomy" id="412755"/>
    <lineage>
        <taxon>unclassified sequences</taxon>
        <taxon>metagenomes</taxon>
        <taxon>ecological metagenomes</taxon>
    </lineage>
</organism>
<comment type="caution">
    <text evidence="2">The sequence shown here is derived from an EMBL/GenBank/DDBJ whole genome shotgun (WGS) entry which is preliminary data.</text>
</comment>
<protein>
    <submittedName>
        <fullName evidence="2">Uncharacterized protein</fullName>
    </submittedName>
</protein>
<sequence>MGKSKIKTKTIYRSSVTGKFISRKQAEKKPRTTEKERVRIRK</sequence>
<name>X1RMU0_9ZZZZ</name>
<feature type="compositionally biased region" description="Basic and acidic residues" evidence="1">
    <location>
        <begin position="24"/>
        <end position="42"/>
    </location>
</feature>
<gene>
    <name evidence="2" type="ORF">S06H3_64986</name>
</gene>
<evidence type="ECO:0000256" key="1">
    <source>
        <dbReference type="SAM" id="MobiDB-lite"/>
    </source>
</evidence>